<dbReference type="GO" id="GO:0007165">
    <property type="term" value="P:signal transduction"/>
    <property type="evidence" value="ECO:0007669"/>
    <property type="project" value="TreeGrafter"/>
</dbReference>
<dbReference type="Pfam" id="PF13180">
    <property type="entry name" value="PDZ_2"/>
    <property type="match status" value="1"/>
</dbReference>
<evidence type="ECO:0000256" key="1">
    <source>
        <dbReference type="ARBA" id="ARBA00009179"/>
    </source>
</evidence>
<keyword evidence="2 5" id="KW-0645">Protease</keyword>
<dbReference type="HOGENOM" id="CLU_017295_2_1_10"/>
<dbReference type="InterPro" id="IPR036034">
    <property type="entry name" value="PDZ_sf"/>
</dbReference>
<accession>W0EWW1</accession>
<keyword evidence="6" id="KW-0812">Transmembrane</keyword>
<feature type="transmembrane region" description="Helical" evidence="6">
    <location>
        <begin position="7"/>
        <end position="25"/>
    </location>
</feature>
<dbReference type="Gene3D" id="3.90.226.10">
    <property type="entry name" value="2-enoyl-CoA Hydratase, Chain A, domain 1"/>
    <property type="match status" value="1"/>
</dbReference>
<organism evidence="8 9">
    <name type="scientific">Niabella soli DSM 19437</name>
    <dbReference type="NCBI Taxonomy" id="929713"/>
    <lineage>
        <taxon>Bacteria</taxon>
        <taxon>Pseudomonadati</taxon>
        <taxon>Bacteroidota</taxon>
        <taxon>Chitinophagia</taxon>
        <taxon>Chitinophagales</taxon>
        <taxon>Chitinophagaceae</taxon>
        <taxon>Niabella</taxon>
    </lineage>
</organism>
<evidence type="ECO:0000256" key="2">
    <source>
        <dbReference type="ARBA" id="ARBA00022670"/>
    </source>
</evidence>
<dbReference type="AlphaFoldDB" id="W0EWW1"/>
<comment type="similarity">
    <text evidence="1 5">Belongs to the peptidase S41A family.</text>
</comment>
<evidence type="ECO:0000256" key="3">
    <source>
        <dbReference type="ARBA" id="ARBA00022801"/>
    </source>
</evidence>
<dbReference type="SMART" id="SM00228">
    <property type="entry name" value="PDZ"/>
    <property type="match status" value="1"/>
</dbReference>
<dbReference type="InterPro" id="IPR029045">
    <property type="entry name" value="ClpP/crotonase-like_dom_sf"/>
</dbReference>
<feature type="domain" description="PDZ" evidence="7">
    <location>
        <begin position="86"/>
        <end position="146"/>
    </location>
</feature>
<dbReference type="OrthoDB" id="9812068at2"/>
<proteinExistence type="inferred from homology"/>
<keyword evidence="6" id="KW-0472">Membrane</keyword>
<dbReference type="PROSITE" id="PS50106">
    <property type="entry name" value="PDZ"/>
    <property type="match status" value="1"/>
</dbReference>
<dbReference type="GO" id="GO:0004175">
    <property type="term" value="F:endopeptidase activity"/>
    <property type="evidence" value="ECO:0007669"/>
    <property type="project" value="TreeGrafter"/>
</dbReference>
<dbReference type="CDD" id="cd06782">
    <property type="entry name" value="cpPDZ_CPP-like"/>
    <property type="match status" value="1"/>
</dbReference>
<reference evidence="8 9" key="1">
    <citation type="submission" date="2013-12" db="EMBL/GenBank/DDBJ databases">
        <authorList>
            <consortium name="DOE Joint Genome Institute"/>
            <person name="Eisen J."/>
            <person name="Huntemann M."/>
            <person name="Han J."/>
            <person name="Chen A."/>
            <person name="Kyrpides N."/>
            <person name="Mavromatis K."/>
            <person name="Markowitz V."/>
            <person name="Palaniappan K."/>
            <person name="Ivanova N."/>
            <person name="Schaumberg A."/>
            <person name="Pati A."/>
            <person name="Liolios K."/>
            <person name="Nordberg H.P."/>
            <person name="Cantor M.N."/>
            <person name="Hua S.X."/>
            <person name="Woyke T."/>
        </authorList>
    </citation>
    <scope>NUCLEOTIDE SEQUENCE [LARGE SCALE GENOMIC DNA]</scope>
    <source>
        <strain evidence="9">DSM 19437</strain>
    </source>
</reference>
<dbReference type="SUPFAM" id="SSF52096">
    <property type="entry name" value="ClpP/crotonase"/>
    <property type="match status" value="1"/>
</dbReference>
<keyword evidence="9" id="KW-1185">Reference proteome</keyword>
<dbReference type="CDD" id="cd07560">
    <property type="entry name" value="Peptidase_S41_CPP"/>
    <property type="match status" value="1"/>
</dbReference>
<evidence type="ECO:0000256" key="4">
    <source>
        <dbReference type="ARBA" id="ARBA00022825"/>
    </source>
</evidence>
<evidence type="ECO:0000259" key="7">
    <source>
        <dbReference type="PROSITE" id="PS50106"/>
    </source>
</evidence>
<dbReference type="GO" id="GO:0006508">
    <property type="term" value="P:proteolysis"/>
    <property type="evidence" value="ECO:0007669"/>
    <property type="project" value="UniProtKB-KW"/>
</dbReference>
<dbReference type="KEGG" id="nso:NIASO_00305"/>
<dbReference type="Proteomes" id="UP000003586">
    <property type="component" value="Chromosome"/>
</dbReference>
<evidence type="ECO:0000313" key="9">
    <source>
        <dbReference type="Proteomes" id="UP000003586"/>
    </source>
</evidence>
<dbReference type="PANTHER" id="PTHR32060">
    <property type="entry name" value="TAIL-SPECIFIC PROTEASE"/>
    <property type="match status" value="1"/>
</dbReference>
<evidence type="ECO:0000313" key="8">
    <source>
        <dbReference type="EMBL" id="AHF14058.1"/>
    </source>
</evidence>
<dbReference type="STRING" id="929713.NIASO_00305"/>
<keyword evidence="4 5" id="KW-0720">Serine protease</keyword>
<dbReference type="eggNOG" id="COG0793">
    <property type="taxonomic scope" value="Bacteria"/>
</dbReference>
<dbReference type="SMART" id="SM00245">
    <property type="entry name" value="TSPc"/>
    <property type="match status" value="1"/>
</dbReference>
<evidence type="ECO:0000256" key="5">
    <source>
        <dbReference type="RuleBase" id="RU004404"/>
    </source>
</evidence>
<keyword evidence="3 5" id="KW-0378">Hydrolase</keyword>
<dbReference type="SUPFAM" id="SSF50156">
    <property type="entry name" value="PDZ domain-like"/>
    <property type="match status" value="1"/>
</dbReference>
<dbReference type="GO" id="GO:0030288">
    <property type="term" value="C:outer membrane-bounded periplasmic space"/>
    <property type="evidence" value="ECO:0007669"/>
    <property type="project" value="TreeGrafter"/>
</dbReference>
<sequence length="529" mass="58976">MKKKFEVWLPLLFSLVLIIGMFIGYKLRSAQPNGGLSVGSSGSALNEAAAIIKQKYVDSVKIDSLEANAIREMMDELDPHSVYLPPLDLKETTEDLSGQFMGIGVEYKLIRDTVNILSVFKNGPSEKAGLKIGDQVIKIGDSTVAGKKVAATTVSNLIKGAIGTKVNLQILRGNQLLQVPVTRADIPRPTLVAAYMIDKNIGYIKLDRFGSTSYREFMEAMEQLKKQGLTQLIFDLRGNGGGYMDAAIDIADEFLSGDKLIVYTEGLNSPKKEYRCKRPGVFETGKLTVLVDELSASASEILSGALQDWDRAMIVGRRTFGKGLVQEIFPLSDGAALKLTVARYYTPLGRSIQRPYNKGKKVYMDEVWSRYANGQAYFADSNKVNTGKQYKTPSGRILYGSGGIMPDIFVGLDTTKTSKEINKLFFNGSFNEFVLHYYLDNQKVLDPYPSPLTFSQQFQPGKKMWLEFVGWAKKDSANLSTVPDSERVRVENRMEAYLARFKWRDNGFYQVLNLTDPVVARATDYLKTQ</sequence>
<dbReference type="Pfam" id="PF03572">
    <property type="entry name" value="Peptidase_S41"/>
    <property type="match status" value="1"/>
</dbReference>
<dbReference type="InterPro" id="IPR005151">
    <property type="entry name" value="Tail-specific_protease"/>
</dbReference>
<name>W0EWW1_9BACT</name>
<dbReference type="PANTHER" id="PTHR32060:SF30">
    <property type="entry name" value="CARBOXY-TERMINAL PROCESSING PROTEASE CTPA"/>
    <property type="match status" value="1"/>
</dbReference>
<dbReference type="Gene3D" id="2.30.42.10">
    <property type="match status" value="1"/>
</dbReference>
<evidence type="ECO:0000256" key="6">
    <source>
        <dbReference type="SAM" id="Phobius"/>
    </source>
</evidence>
<dbReference type="InterPro" id="IPR001478">
    <property type="entry name" value="PDZ"/>
</dbReference>
<dbReference type="EMBL" id="CP007035">
    <property type="protein sequence ID" value="AHF14058.1"/>
    <property type="molecule type" value="Genomic_DNA"/>
</dbReference>
<dbReference type="NCBIfam" id="TIGR00225">
    <property type="entry name" value="prc"/>
    <property type="match status" value="1"/>
</dbReference>
<dbReference type="InterPro" id="IPR004447">
    <property type="entry name" value="Peptidase_S41A"/>
</dbReference>
<dbReference type="GO" id="GO:0008236">
    <property type="term" value="F:serine-type peptidase activity"/>
    <property type="evidence" value="ECO:0007669"/>
    <property type="project" value="UniProtKB-KW"/>
</dbReference>
<protein>
    <submittedName>
        <fullName evidence="8">Carboxyl-terminal protease</fullName>
    </submittedName>
</protein>
<dbReference type="Gene3D" id="3.30.750.44">
    <property type="match status" value="1"/>
</dbReference>
<keyword evidence="6" id="KW-1133">Transmembrane helix</keyword>
<gene>
    <name evidence="8" type="ORF">NIASO_00305</name>
</gene>
<dbReference type="RefSeq" id="WP_008582320.1">
    <property type="nucleotide sequence ID" value="NZ_CP007035.1"/>
</dbReference>